<name>A0AAF0X4W3_DAUCS</name>
<keyword evidence="1" id="KW-0863">Zinc-finger</keyword>
<evidence type="ECO:0000313" key="4">
    <source>
        <dbReference type="Proteomes" id="UP000077755"/>
    </source>
</evidence>
<dbReference type="Pfam" id="PF04434">
    <property type="entry name" value="SWIM"/>
    <property type="match status" value="1"/>
</dbReference>
<keyword evidence="1" id="KW-0479">Metal-binding</keyword>
<dbReference type="InterPro" id="IPR018289">
    <property type="entry name" value="MULE_transposase_dom"/>
</dbReference>
<dbReference type="Pfam" id="PF10551">
    <property type="entry name" value="MULE"/>
    <property type="match status" value="1"/>
</dbReference>
<evidence type="ECO:0000259" key="2">
    <source>
        <dbReference type="PROSITE" id="PS50966"/>
    </source>
</evidence>
<evidence type="ECO:0000256" key="1">
    <source>
        <dbReference type="PROSITE-ProRule" id="PRU00325"/>
    </source>
</evidence>
<proteinExistence type="predicted"/>
<gene>
    <name evidence="3" type="ORF">DCAR_0519861</name>
</gene>
<dbReference type="InterPro" id="IPR007527">
    <property type="entry name" value="Znf_SWIM"/>
</dbReference>
<dbReference type="PANTHER" id="PTHR47718:SF18">
    <property type="entry name" value="PROTEIN FAR1-RELATED SEQUENCE 5-LIKE"/>
    <property type="match status" value="1"/>
</dbReference>
<protein>
    <recommendedName>
        <fullName evidence="2">SWIM-type domain-containing protein</fullName>
    </recommendedName>
</protein>
<sequence>MVFIPLVGIDNHWKSVTFGAILLEKEDNDNYIWACESFKKVFVKNPKCIITDQDLAMKLGTVFCAESGFMEKLNQFIWSDHITPEEFEQGWSDAIEEFDLSDNVWLREMFELRNFWIPAYFNDEPMVGLLRTTSRSESSNFYFGNYVQRGDTLSEFYLCYQSAIDKQRNNSKKLTHYDDFTPKLITDREIEKDALRLYTRAMFYKVQEEIKAGSMDIVVLSMNFSENTRTIMIQDTFKKGITFKVAVNIETNNIECSCKLFTRAGYLCSHAFFCLGICGIKLIPRQNVCNRWLKNAIERFSTLELGEISDTGTTQLSRRVKSQDCWFEFQGCLSDASGNPDILEYIRSGLSSMRKHITVTMKKPRTRLNSEQIEELIDSRVVEEVTIQNPNKSNNKGSRKRIVSGAEKSIGCNKRKKRKCATCKEYAFHDSRTCPEKN</sequence>
<feature type="domain" description="SWIM-type" evidence="2">
    <location>
        <begin position="243"/>
        <end position="279"/>
    </location>
</feature>
<accession>A0AAF0X4W3</accession>
<keyword evidence="1" id="KW-0862">Zinc</keyword>
<dbReference type="AlphaFoldDB" id="A0AAF0X4W3"/>
<reference evidence="3" key="2">
    <citation type="submission" date="2022-03" db="EMBL/GenBank/DDBJ databases">
        <title>Draft title - Genomic analysis of global carrot germplasm unveils the trajectory of domestication and the origin of high carotenoid orange carrot.</title>
        <authorList>
            <person name="Iorizzo M."/>
            <person name="Ellison S."/>
            <person name="Senalik D."/>
            <person name="Macko-Podgorni A."/>
            <person name="Grzebelus D."/>
            <person name="Bostan H."/>
            <person name="Rolling W."/>
            <person name="Curaba J."/>
            <person name="Simon P."/>
        </authorList>
    </citation>
    <scope>NUCLEOTIDE SEQUENCE</scope>
    <source>
        <tissue evidence="3">Leaf</tissue>
    </source>
</reference>
<dbReference type="PROSITE" id="PS50966">
    <property type="entry name" value="ZF_SWIM"/>
    <property type="match status" value="1"/>
</dbReference>
<keyword evidence="4" id="KW-1185">Reference proteome</keyword>
<reference evidence="3" key="1">
    <citation type="journal article" date="2016" name="Nat. Genet.">
        <title>A high-quality carrot genome assembly provides new insights into carotenoid accumulation and asterid genome evolution.</title>
        <authorList>
            <person name="Iorizzo M."/>
            <person name="Ellison S."/>
            <person name="Senalik D."/>
            <person name="Zeng P."/>
            <person name="Satapoomin P."/>
            <person name="Huang J."/>
            <person name="Bowman M."/>
            <person name="Iovene M."/>
            <person name="Sanseverino W."/>
            <person name="Cavagnaro P."/>
            <person name="Yildiz M."/>
            <person name="Macko-Podgorni A."/>
            <person name="Moranska E."/>
            <person name="Grzebelus E."/>
            <person name="Grzebelus D."/>
            <person name="Ashrafi H."/>
            <person name="Zheng Z."/>
            <person name="Cheng S."/>
            <person name="Spooner D."/>
            <person name="Van Deynze A."/>
            <person name="Simon P."/>
        </authorList>
    </citation>
    <scope>NUCLEOTIDE SEQUENCE</scope>
    <source>
        <tissue evidence="3">Leaf</tissue>
    </source>
</reference>
<evidence type="ECO:0000313" key="3">
    <source>
        <dbReference type="EMBL" id="WOH00497.1"/>
    </source>
</evidence>
<organism evidence="3 4">
    <name type="scientific">Daucus carota subsp. sativus</name>
    <name type="common">Carrot</name>
    <dbReference type="NCBI Taxonomy" id="79200"/>
    <lineage>
        <taxon>Eukaryota</taxon>
        <taxon>Viridiplantae</taxon>
        <taxon>Streptophyta</taxon>
        <taxon>Embryophyta</taxon>
        <taxon>Tracheophyta</taxon>
        <taxon>Spermatophyta</taxon>
        <taxon>Magnoliopsida</taxon>
        <taxon>eudicotyledons</taxon>
        <taxon>Gunneridae</taxon>
        <taxon>Pentapetalae</taxon>
        <taxon>asterids</taxon>
        <taxon>campanulids</taxon>
        <taxon>Apiales</taxon>
        <taxon>Apiaceae</taxon>
        <taxon>Apioideae</taxon>
        <taxon>Scandiceae</taxon>
        <taxon>Daucinae</taxon>
        <taxon>Daucus</taxon>
        <taxon>Daucus sect. Daucus</taxon>
    </lineage>
</organism>
<dbReference type="EMBL" id="CP093347">
    <property type="protein sequence ID" value="WOH00497.1"/>
    <property type="molecule type" value="Genomic_DNA"/>
</dbReference>
<dbReference type="Proteomes" id="UP000077755">
    <property type="component" value="Chromosome 5"/>
</dbReference>
<dbReference type="GO" id="GO:0008270">
    <property type="term" value="F:zinc ion binding"/>
    <property type="evidence" value="ECO:0007669"/>
    <property type="project" value="UniProtKB-KW"/>
</dbReference>
<dbReference type="PANTHER" id="PTHR47718">
    <property type="entry name" value="OS01G0519700 PROTEIN"/>
    <property type="match status" value="1"/>
</dbReference>